<gene>
    <name evidence="1" type="ORF">niasHS_012313</name>
</gene>
<keyword evidence="2" id="KW-1185">Reference proteome</keyword>
<reference evidence="1 2" key="1">
    <citation type="submission" date="2024-10" db="EMBL/GenBank/DDBJ databases">
        <authorList>
            <person name="Kim D."/>
        </authorList>
    </citation>
    <scope>NUCLEOTIDE SEQUENCE [LARGE SCALE GENOMIC DNA]</scope>
    <source>
        <strain evidence="1">Taebaek</strain>
    </source>
</reference>
<evidence type="ECO:0000313" key="2">
    <source>
        <dbReference type="Proteomes" id="UP001620645"/>
    </source>
</evidence>
<protein>
    <submittedName>
        <fullName evidence="1">Uncharacterized protein</fullName>
    </submittedName>
</protein>
<dbReference type="AlphaFoldDB" id="A0ABD2IGL0"/>
<dbReference type="Proteomes" id="UP001620645">
    <property type="component" value="Unassembled WGS sequence"/>
</dbReference>
<dbReference type="EMBL" id="JBICCN010000305">
    <property type="protein sequence ID" value="KAL3079304.1"/>
    <property type="molecule type" value="Genomic_DNA"/>
</dbReference>
<organism evidence="1 2">
    <name type="scientific">Heterodera schachtii</name>
    <name type="common">Sugarbeet cyst nematode worm</name>
    <name type="synonym">Tylenchus schachtii</name>
    <dbReference type="NCBI Taxonomy" id="97005"/>
    <lineage>
        <taxon>Eukaryota</taxon>
        <taxon>Metazoa</taxon>
        <taxon>Ecdysozoa</taxon>
        <taxon>Nematoda</taxon>
        <taxon>Chromadorea</taxon>
        <taxon>Rhabditida</taxon>
        <taxon>Tylenchina</taxon>
        <taxon>Tylenchomorpha</taxon>
        <taxon>Tylenchoidea</taxon>
        <taxon>Heteroderidae</taxon>
        <taxon>Heteroderinae</taxon>
        <taxon>Heterodera</taxon>
    </lineage>
</organism>
<evidence type="ECO:0000313" key="1">
    <source>
        <dbReference type="EMBL" id="KAL3079304.1"/>
    </source>
</evidence>
<sequence length="101" mass="11452">MMTNCNNNNKCSVFLLFLLITFHLIGFHFVLSDEFLANSTSTPSSSLDQQQQQFWISTSVEQIRFRKECISTQLCAEPSALLQSVPIVLIKSKRLPTTTHS</sequence>
<proteinExistence type="predicted"/>
<comment type="caution">
    <text evidence="1">The sequence shown here is derived from an EMBL/GenBank/DDBJ whole genome shotgun (WGS) entry which is preliminary data.</text>
</comment>
<name>A0ABD2IGL0_HETSC</name>
<accession>A0ABD2IGL0</accession>